<dbReference type="InterPro" id="IPR024079">
    <property type="entry name" value="MetalloPept_cat_dom_sf"/>
</dbReference>
<protein>
    <submittedName>
        <fullName evidence="1">Uncharacterized protein</fullName>
    </submittedName>
</protein>
<dbReference type="GO" id="GO:0008237">
    <property type="term" value="F:metallopeptidase activity"/>
    <property type="evidence" value="ECO:0007669"/>
    <property type="project" value="InterPro"/>
</dbReference>
<proteinExistence type="predicted"/>
<reference evidence="1" key="2">
    <citation type="submission" date="2023-03" db="EMBL/GenBank/DDBJ databases">
        <authorList>
            <person name="Inwood S.N."/>
            <person name="Skelly J.G."/>
            <person name="Guhlin J."/>
            <person name="Harrop T.W.R."/>
            <person name="Goldson S.G."/>
            <person name="Dearden P.K."/>
        </authorList>
    </citation>
    <scope>NUCLEOTIDE SEQUENCE</scope>
    <source>
        <strain evidence="1">Lincoln</strain>
        <tissue evidence="1">Whole body</tissue>
    </source>
</reference>
<gene>
    <name evidence="1" type="ORF">PV327_011227</name>
</gene>
<dbReference type="EMBL" id="JAQQBR010002042">
    <property type="protein sequence ID" value="KAK0158040.1"/>
    <property type="molecule type" value="Genomic_DNA"/>
</dbReference>
<accession>A0AA39EYH1</accession>
<sequence>NICAYIITRSSEKAFSELLEHLEHFQILKCLRHRNSELSEQLFRNCFRPFSDQKFRLGRSESSESRVPKKRLNYKWDYKQTSSRQKLQGLDFYSAVVAHVITLFNGVDMLYSKLKNTKIQINIAGIVIGSEQNSFDFLKKCFVKPAHGEIAMDAQCAMTEFDFYIKARERLIPTGSYDFIVFLTNNDIVKVSKNVFTKRTSYTSVGGLATIHDDFYEKILKRGTNVKPIAIIGEKGYFDIFRNVAHEIGHLMTLLHDEPPYLTEDIKCCGYIMKPKSSECEHCLSWSSTSEETLRLFFR</sequence>
<organism evidence="1 2">
    <name type="scientific">Microctonus hyperodae</name>
    <name type="common">Parasitoid wasp</name>
    <dbReference type="NCBI Taxonomy" id="165561"/>
    <lineage>
        <taxon>Eukaryota</taxon>
        <taxon>Metazoa</taxon>
        <taxon>Ecdysozoa</taxon>
        <taxon>Arthropoda</taxon>
        <taxon>Hexapoda</taxon>
        <taxon>Insecta</taxon>
        <taxon>Pterygota</taxon>
        <taxon>Neoptera</taxon>
        <taxon>Endopterygota</taxon>
        <taxon>Hymenoptera</taxon>
        <taxon>Apocrita</taxon>
        <taxon>Ichneumonoidea</taxon>
        <taxon>Braconidae</taxon>
        <taxon>Euphorinae</taxon>
        <taxon>Microctonus</taxon>
    </lineage>
</organism>
<dbReference type="SUPFAM" id="SSF55486">
    <property type="entry name" value="Metalloproteases ('zincins'), catalytic domain"/>
    <property type="match status" value="1"/>
</dbReference>
<evidence type="ECO:0000313" key="2">
    <source>
        <dbReference type="Proteomes" id="UP001168972"/>
    </source>
</evidence>
<dbReference type="AlphaFoldDB" id="A0AA39EYH1"/>
<name>A0AA39EYH1_MICHY</name>
<dbReference type="Pfam" id="PF13582">
    <property type="entry name" value="Reprolysin_3"/>
    <property type="match status" value="1"/>
</dbReference>
<evidence type="ECO:0000313" key="1">
    <source>
        <dbReference type="EMBL" id="KAK0158040.1"/>
    </source>
</evidence>
<reference evidence="1" key="1">
    <citation type="journal article" date="2023" name="bioRxiv">
        <title>Scaffold-level genome assemblies of two parasitoid biocontrol wasps reveal the parthenogenesis mechanism and an associated novel virus.</title>
        <authorList>
            <person name="Inwood S."/>
            <person name="Skelly J."/>
            <person name="Guhlin J."/>
            <person name="Harrop T."/>
            <person name="Goldson S."/>
            <person name="Dearden P."/>
        </authorList>
    </citation>
    <scope>NUCLEOTIDE SEQUENCE</scope>
    <source>
        <strain evidence="1">Lincoln</strain>
        <tissue evidence="1">Whole body</tissue>
    </source>
</reference>
<dbReference type="Proteomes" id="UP001168972">
    <property type="component" value="Unassembled WGS sequence"/>
</dbReference>
<keyword evidence="2" id="KW-1185">Reference proteome</keyword>
<dbReference type="Gene3D" id="3.40.390.10">
    <property type="entry name" value="Collagenase (Catalytic Domain)"/>
    <property type="match status" value="1"/>
</dbReference>
<feature type="non-terminal residue" evidence="1">
    <location>
        <position position="299"/>
    </location>
</feature>
<comment type="caution">
    <text evidence="1">The sequence shown here is derived from an EMBL/GenBank/DDBJ whole genome shotgun (WGS) entry which is preliminary data.</text>
</comment>